<accession>A0A0A1ZH90</accession>
<dbReference type="AlphaFoldDB" id="A0A0A1ZH90"/>
<evidence type="ECO:0000313" key="1">
    <source>
        <dbReference type="EMBL" id="KGF88957.1"/>
    </source>
</evidence>
<dbReference type="EMBL" id="JNAH01000002">
    <property type="protein sequence ID" value="KGF88957.1"/>
    <property type="molecule type" value="Genomic_DNA"/>
</dbReference>
<evidence type="ECO:0000313" key="2">
    <source>
        <dbReference type="Proteomes" id="UP000030598"/>
    </source>
</evidence>
<reference evidence="2" key="1">
    <citation type="journal article" date="2014" name="Sci. Data">
        <title>Genomes of diverse isolates of the marine cyanobacterium Prochlorococcus.</title>
        <authorList>
            <person name="Biller S."/>
            <person name="Berube P."/>
            <person name="Thompson J."/>
            <person name="Kelly L."/>
            <person name="Roggensack S."/>
            <person name="Awad L."/>
            <person name="Roache-Johnson K."/>
            <person name="Ding H."/>
            <person name="Giovannoni S.J."/>
            <person name="Moore L.R."/>
            <person name="Chisholm S.W."/>
        </authorList>
    </citation>
    <scope>NUCLEOTIDE SEQUENCE [LARGE SCALE GENOMIC DNA]</scope>
    <source>
        <strain evidence="2">GP2</strain>
    </source>
</reference>
<sequence>MIYIPGFRLFKDDLKIYINSSNLSIKINLFKIKFKKSF</sequence>
<gene>
    <name evidence="1" type="ORF">EU91_0070</name>
</gene>
<proteinExistence type="predicted"/>
<comment type="caution">
    <text evidence="1">The sequence shown here is derived from an EMBL/GenBank/DDBJ whole genome shotgun (WGS) entry which is preliminary data.</text>
</comment>
<name>A0A0A1ZH90_PROMR</name>
<organism evidence="1 2">
    <name type="scientific">Prochlorococcus marinus str. GP2</name>
    <dbReference type="NCBI Taxonomy" id="59925"/>
    <lineage>
        <taxon>Bacteria</taxon>
        <taxon>Bacillati</taxon>
        <taxon>Cyanobacteriota</taxon>
        <taxon>Cyanophyceae</taxon>
        <taxon>Synechococcales</taxon>
        <taxon>Prochlorococcaceae</taxon>
        <taxon>Prochlorococcus</taxon>
    </lineage>
</organism>
<protein>
    <submittedName>
        <fullName evidence="1">Uncharacterized protein</fullName>
    </submittedName>
</protein>
<dbReference type="Proteomes" id="UP000030598">
    <property type="component" value="Unassembled WGS sequence"/>
</dbReference>